<dbReference type="PANTHER" id="PTHR11669">
    <property type="entry name" value="REPLICATION FACTOR C / DNA POLYMERASE III GAMMA-TAU SUBUNIT"/>
    <property type="match status" value="1"/>
</dbReference>
<sequence>MSKLSSAPVPVATAGRELPPWLVGHWQRLWKAQVKGRLGHAWLFTGPVGLGKRLFAERLARALLCQHPDEDGAPCGVCSECHLIDAGYHPDLQRIVPDAESASGEIKVDAIRELVALENLTSHRGGYKVVHIVPAEAMNRAAANSLLKTLEEPTERTLLLLIADDASRLPATIRSRCQHLVCVPPPEHEALPWLAAMLQSPPAPPELLLRLARGAPLKALTMGQADYLSLRRQGFQQFLGVAEGREDPLAVAAAWQSLDMPLLLELALGWLCDIARLIGDPQAQYLSNPDLHDALLALALRLPSEKLHEFLRHCLRAGSLQQGSVNKQLLLESLLIRWALLGAAGAMASSSQ</sequence>
<evidence type="ECO:0000256" key="4">
    <source>
        <dbReference type="ARBA" id="ARBA00022695"/>
    </source>
</evidence>
<dbReference type="Gene3D" id="3.40.50.300">
    <property type="entry name" value="P-loop containing nucleotide triphosphate hydrolases"/>
    <property type="match status" value="1"/>
</dbReference>
<dbReference type="NCBIfam" id="TIGR00678">
    <property type="entry name" value="holB"/>
    <property type="match status" value="1"/>
</dbReference>
<keyword evidence="3 12" id="KW-0808">Transferase</keyword>
<evidence type="ECO:0000256" key="9">
    <source>
        <dbReference type="ARBA" id="ARBA00049244"/>
    </source>
</evidence>
<name>A0ABZ0S4S2_9GAMM</name>
<comment type="catalytic activity">
    <reaction evidence="9">
        <text>DNA(n) + a 2'-deoxyribonucleoside 5'-triphosphate = DNA(n+1) + diphosphate</text>
        <dbReference type="Rhea" id="RHEA:22508"/>
        <dbReference type="Rhea" id="RHEA-COMP:17339"/>
        <dbReference type="Rhea" id="RHEA-COMP:17340"/>
        <dbReference type="ChEBI" id="CHEBI:33019"/>
        <dbReference type="ChEBI" id="CHEBI:61560"/>
        <dbReference type="ChEBI" id="CHEBI:173112"/>
        <dbReference type="EC" id="2.7.7.7"/>
    </reaction>
</comment>
<dbReference type="PANTHER" id="PTHR11669:SF8">
    <property type="entry name" value="DNA POLYMERASE III SUBUNIT DELTA"/>
    <property type="match status" value="1"/>
</dbReference>
<protein>
    <recommendedName>
        <fullName evidence="2">DNA polymerase III subunit delta'</fullName>
        <ecNumber evidence="1">2.7.7.7</ecNumber>
    </recommendedName>
</protein>
<reference evidence="12 13" key="1">
    <citation type="journal article" date="2023" name="Microorganisms">
        <title>Thiorhodovibrio frisius and Trv. litoralis spp. nov., Two Novel Members from a Clade of Fastidious Purple Sulfur Bacteria That Exhibit Unique Red-Shifted Light-Harvesting Capabilities.</title>
        <authorList>
            <person name="Methner A."/>
            <person name="Kuzyk S.B."/>
            <person name="Petersen J."/>
            <person name="Bauer S."/>
            <person name="Brinkmann H."/>
            <person name="Sichau K."/>
            <person name="Wanner G."/>
            <person name="Wolf J."/>
            <person name="Neumann-Schaal M."/>
            <person name="Henke P."/>
            <person name="Tank M."/>
            <person name="Sproer C."/>
            <person name="Bunk B."/>
            <person name="Overmann J."/>
        </authorList>
    </citation>
    <scope>NUCLEOTIDE SEQUENCE [LARGE SCALE GENOMIC DNA]</scope>
    <source>
        <strain evidence="12 13">DSM 6702</strain>
    </source>
</reference>
<dbReference type="InterPro" id="IPR027417">
    <property type="entry name" value="P-loop_NTPase"/>
</dbReference>
<evidence type="ECO:0000256" key="10">
    <source>
        <dbReference type="PROSITE-ProRule" id="PRU00433"/>
    </source>
</evidence>
<keyword evidence="4 12" id="KW-0548">Nucleotidyltransferase</keyword>
<evidence type="ECO:0000256" key="3">
    <source>
        <dbReference type="ARBA" id="ARBA00022679"/>
    </source>
</evidence>
<accession>A0ABZ0S4S2</accession>
<evidence type="ECO:0000313" key="12">
    <source>
        <dbReference type="EMBL" id="WPL15519.1"/>
    </source>
</evidence>
<evidence type="ECO:0000256" key="5">
    <source>
        <dbReference type="ARBA" id="ARBA00022705"/>
    </source>
</evidence>
<dbReference type="InterPro" id="IPR050238">
    <property type="entry name" value="DNA_Rep/Repair_Clamp_Loader"/>
</dbReference>
<evidence type="ECO:0000313" key="13">
    <source>
        <dbReference type="Proteomes" id="UP001432180"/>
    </source>
</evidence>
<dbReference type="InterPro" id="IPR004622">
    <property type="entry name" value="DNA_pol_HolB"/>
</dbReference>
<dbReference type="Pfam" id="PF13177">
    <property type="entry name" value="DNA_pol3_delta2"/>
    <property type="match status" value="1"/>
</dbReference>
<evidence type="ECO:0000256" key="2">
    <source>
        <dbReference type="ARBA" id="ARBA00014363"/>
    </source>
</evidence>
<dbReference type="Gene3D" id="1.20.272.10">
    <property type="match status" value="1"/>
</dbReference>
<dbReference type="SUPFAM" id="SSF52540">
    <property type="entry name" value="P-loop containing nucleoside triphosphate hydrolases"/>
    <property type="match status" value="1"/>
</dbReference>
<gene>
    <name evidence="12" type="primary">holB</name>
    <name evidence="12" type="ORF">Thiowin_00418</name>
</gene>
<dbReference type="Pfam" id="PF09115">
    <property type="entry name" value="DNApol3-delta_C"/>
    <property type="match status" value="1"/>
</dbReference>
<keyword evidence="8 10" id="KW-0408">Iron</keyword>
<proteinExistence type="predicted"/>
<feature type="domain" description="Cytochrome c" evidence="11">
    <location>
        <begin position="46"/>
        <end position="166"/>
    </location>
</feature>
<evidence type="ECO:0000256" key="6">
    <source>
        <dbReference type="ARBA" id="ARBA00022723"/>
    </source>
</evidence>
<keyword evidence="13" id="KW-1185">Reference proteome</keyword>
<dbReference type="GO" id="GO:0003887">
    <property type="term" value="F:DNA-directed DNA polymerase activity"/>
    <property type="evidence" value="ECO:0007669"/>
    <property type="project" value="UniProtKB-EC"/>
</dbReference>
<organism evidence="12 13">
    <name type="scientific">Thiorhodovibrio winogradskyi</name>
    <dbReference type="NCBI Taxonomy" id="77007"/>
    <lineage>
        <taxon>Bacteria</taxon>
        <taxon>Pseudomonadati</taxon>
        <taxon>Pseudomonadota</taxon>
        <taxon>Gammaproteobacteria</taxon>
        <taxon>Chromatiales</taxon>
        <taxon>Chromatiaceae</taxon>
        <taxon>Thiorhodovibrio</taxon>
    </lineage>
</organism>
<keyword evidence="5" id="KW-0235">DNA replication</keyword>
<dbReference type="NCBIfam" id="NF004310">
    <property type="entry name" value="PRK05707.1"/>
    <property type="match status" value="1"/>
</dbReference>
<keyword evidence="7" id="KW-0239">DNA-directed DNA polymerase</keyword>
<evidence type="ECO:0000256" key="7">
    <source>
        <dbReference type="ARBA" id="ARBA00022932"/>
    </source>
</evidence>
<dbReference type="EMBL" id="CP121472">
    <property type="protein sequence ID" value="WPL15519.1"/>
    <property type="molecule type" value="Genomic_DNA"/>
</dbReference>
<keyword evidence="6 10" id="KW-0479">Metal-binding</keyword>
<dbReference type="PROSITE" id="PS51007">
    <property type="entry name" value="CYTC"/>
    <property type="match status" value="1"/>
</dbReference>
<evidence type="ECO:0000256" key="8">
    <source>
        <dbReference type="ARBA" id="ARBA00023004"/>
    </source>
</evidence>
<keyword evidence="10" id="KW-0349">Heme</keyword>
<evidence type="ECO:0000259" key="11">
    <source>
        <dbReference type="PROSITE" id="PS51007"/>
    </source>
</evidence>
<dbReference type="InterPro" id="IPR015199">
    <property type="entry name" value="DNA_pol_III_delta_C"/>
</dbReference>
<dbReference type="RefSeq" id="WP_328986084.1">
    <property type="nucleotide sequence ID" value="NZ_CP121472.1"/>
</dbReference>
<dbReference type="Proteomes" id="UP001432180">
    <property type="component" value="Chromosome"/>
</dbReference>
<evidence type="ECO:0000256" key="1">
    <source>
        <dbReference type="ARBA" id="ARBA00012417"/>
    </source>
</evidence>
<dbReference type="InterPro" id="IPR009056">
    <property type="entry name" value="Cyt_c-like_dom"/>
</dbReference>
<dbReference type="EC" id="2.7.7.7" evidence="1"/>